<reference evidence="7 8" key="1">
    <citation type="journal article" date="2018" name="MBio">
        <title>Comparative Genomics Reveals the Core Gene Toolbox for the Fungus-Insect Symbiosis.</title>
        <authorList>
            <person name="Wang Y."/>
            <person name="Stata M."/>
            <person name="Wang W."/>
            <person name="Stajich J.E."/>
            <person name="White M.M."/>
            <person name="Moncalvo J.M."/>
        </authorList>
    </citation>
    <scope>NUCLEOTIDE SEQUENCE [LARGE SCALE GENOMIC DNA]</scope>
    <source>
        <strain evidence="7 8">AUS-77-4</strain>
    </source>
</reference>
<feature type="domain" description="Nucleoporin Nup133/Nup155-like C-terminal" evidence="5">
    <location>
        <begin position="565"/>
        <end position="1062"/>
    </location>
</feature>
<dbReference type="Pfam" id="PF08801">
    <property type="entry name" value="Nucleoporin_N"/>
    <property type="match status" value="1"/>
</dbReference>
<dbReference type="GO" id="GO:0000972">
    <property type="term" value="P:transcription-dependent tethering of RNA polymerase II gene DNA at nuclear periphery"/>
    <property type="evidence" value="ECO:0007669"/>
    <property type="project" value="TreeGrafter"/>
</dbReference>
<dbReference type="Pfam" id="PF03177">
    <property type="entry name" value="Nucleoporin_C"/>
    <property type="match status" value="1"/>
</dbReference>
<name>A0A2T9Y5B7_9FUNG</name>
<dbReference type="Proteomes" id="UP000245699">
    <property type="component" value="Unassembled WGS sequence"/>
</dbReference>
<evidence type="ECO:0008006" key="9">
    <source>
        <dbReference type="Google" id="ProtNLM"/>
    </source>
</evidence>
<dbReference type="Gene3D" id="1.20.58.1780">
    <property type="match status" value="1"/>
</dbReference>
<dbReference type="GO" id="GO:0006606">
    <property type="term" value="P:protein import into nucleus"/>
    <property type="evidence" value="ECO:0007669"/>
    <property type="project" value="TreeGrafter"/>
</dbReference>
<evidence type="ECO:0000256" key="4">
    <source>
        <dbReference type="ARBA" id="ARBA00023242"/>
    </source>
</evidence>
<dbReference type="InterPro" id="IPR014908">
    <property type="entry name" value="Nucleoporin_Nup133/Nup155_N"/>
</dbReference>
<dbReference type="GO" id="GO:0044611">
    <property type="term" value="C:nuclear pore inner ring"/>
    <property type="evidence" value="ECO:0007669"/>
    <property type="project" value="TreeGrafter"/>
</dbReference>
<dbReference type="STRING" id="61424.A0A2T9Y5B7"/>
<gene>
    <name evidence="7" type="ORF">BB559_005997</name>
</gene>
<accession>A0A2T9Y5B7</accession>
<protein>
    <recommendedName>
        <fullName evidence="9">Nucleoporin Nup133/Nup155-like N-terminal domain-containing protein</fullName>
    </recommendedName>
</protein>
<organism evidence="7 8">
    <name type="scientific">Furculomyces boomerangus</name>
    <dbReference type="NCBI Taxonomy" id="61424"/>
    <lineage>
        <taxon>Eukaryota</taxon>
        <taxon>Fungi</taxon>
        <taxon>Fungi incertae sedis</taxon>
        <taxon>Zoopagomycota</taxon>
        <taxon>Kickxellomycotina</taxon>
        <taxon>Harpellomycetes</taxon>
        <taxon>Harpellales</taxon>
        <taxon>Harpellaceae</taxon>
        <taxon>Furculomyces</taxon>
    </lineage>
</organism>
<dbReference type="OrthoDB" id="338970at2759"/>
<dbReference type="Gene3D" id="1.20.120.1880">
    <property type="entry name" value="Nucleoporin, helical C-terminal domain"/>
    <property type="match status" value="1"/>
</dbReference>
<evidence type="ECO:0000256" key="1">
    <source>
        <dbReference type="ARBA" id="ARBA00004123"/>
    </source>
</evidence>
<dbReference type="Gene3D" id="1.25.40.440">
    <property type="entry name" value="Nucleoporin, helical domain, central subdomain"/>
    <property type="match status" value="1"/>
</dbReference>
<dbReference type="PANTHER" id="PTHR10350">
    <property type="entry name" value="NUCLEAR PORE COMPLEX PROTEIN NUP155"/>
    <property type="match status" value="1"/>
</dbReference>
<comment type="subcellular location">
    <subcellularLocation>
        <location evidence="1">Nucleus</location>
    </subcellularLocation>
</comment>
<dbReference type="InterPro" id="IPR042537">
    <property type="entry name" value="Nucleoporin_Nup155_C_2"/>
</dbReference>
<evidence type="ECO:0000313" key="7">
    <source>
        <dbReference type="EMBL" id="PVU87536.1"/>
    </source>
</evidence>
<evidence type="ECO:0000256" key="2">
    <source>
        <dbReference type="ARBA" id="ARBA00007373"/>
    </source>
</evidence>
<dbReference type="EMBL" id="MBFT01000734">
    <property type="protein sequence ID" value="PVU87536.1"/>
    <property type="molecule type" value="Genomic_DNA"/>
</dbReference>
<keyword evidence="3" id="KW-0813">Transport</keyword>
<dbReference type="InterPro" id="IPR004870">
    <property type="entry name" value="Nucleoporin_Nup155"/>
</dbReference>
<feature type="domain" description="Nucleoporin Nup133/Nup155-like N-terminal" evidence="6">
    <location>
        <begin position="54"/>
        <end position="466"/>
    </location>
</feature>
<comment type="similarity">
    <text evidence="2">Belongs to the non-repetitive/WGA-negative nucleoporin family.</text>
</comment>
<evidence type="ECO:0000313" key="8">
    <source>
        <dbReference type="Proteomes" id="UP000245699"/>
    </source>
</evidence>
<dbReference type="InterPro" id="IPR007187">
    <property type="entry name" value="Nucleoporin_Nup133/Nup155_C"/>
</dbReference>
<keyword evidence="8" id="KW-1185">Reference proteome</keyword>
<dbReference type="InterPro" id="IPR042533">
    <property type="entry name" value="Nucleoporin_Nup155_C_1"/>
</dbReference>
<dbReference type="GO" id="GO:0036228">
    <property type="term" value="P:protein localization to nuclear inner membrane"/>
    <property type="evidence" value="ECO:0007669"/>
    <property type="project" value="TreeGrafter"/>
</dbReference>
<proteinExistence type="inferred from homology"/>
<dbReference type="Gene3D" id="1.25.40.450">
    <property type="entry name" value="Nucleoporin, helical domain, N-terminal subdomain"/>
    <property type="match status" value="1"/>
</dbReference>
<dbReference type="GO" id="GO:0006405">
    <property type="term" value="P:RNA export from nucleus"/>
    <property type="evidence" value="ECO:0007669"/>
    <property type="project" value="TreeGrafter"/>
</dbReference>
<comment type="caution">
    <text evidence="7">The sequence shown here is derived from an EMBL/GenBank/DDBJ whole genome shotgun (WGS) entry which is preliminary data.</text>
</comment>
<keyword evidence="4" id="KW-0539">Nucleus</keyword>
<sequence length="1297" mass="145985">MQADDSTVDRWLDSGRSLLASKIEEFSRYPRLADLLQSSSSSEYTLPLVTDWHTFVQSKSIQLPDAVFNNYNLLNSNCFMGLFPEIRRAWITVDHRLFIWNYEEENDFYNYEDQDQLIVSVALVKPKKNIFSKEIQHVLVIATTLEIILLGVGIDTKSSVKNGQLSLYSTQLKVSTDNIIISSIIGSDNGRIFYSGNDGHIYEIIYQESDGWLTKKCRKICLTSNVASYFIPTFLSINNDDQVVSFAIDNERSILYMLTQKSALEVVWLGENSDEFERIIQHKGIFSESAMLSPVFGYETKENFEIVSIHVIPKSESETIHLVAITSFGTRLYFATQKRTNWIKTTPKKKAETLELVHVRRPKLKSGETIFIHNGLYENGATILASAKTDDSDVLIGCLIDNGIIQQSVIRHGKSGLVEWESEIPIEGKTWDIASVNHERNSDLNDMNTIDCLSHEKYIILTNSGINEYLKQRPLDMVLWLLGKGSIIESEVTAIIENFGRVEMCAMCLTVLSADESSQRSLGALTVKNCSSLFFEFGGSPHIRTSVAMAAQLVGKPGVPQVVFSGRHDGLLLFLARLLKDIWNSSVLKLVEFKDKQTCFELNVSLEKLQKTQARLSRLITFINRNQNFIPDLSRTSINQGMDPYPSDSFNFDANAVNSNCWQLEADSLFGLYRIAQQTVEAISFLFILMDFNKSVIAGDIDESIKVQLSKMSLSEITTSPAARNLCRELVISMISGRISKSEMIESISEVLEKKCGSYFSKQDVKLYRALEYLRVAQSLNESNSEPEQQRALLHECLEMFIESGMLLGEKKLKECATVFCGFNWNIGAMGLCLGCAKTSDPTDSALVYYEKFISQNLDHQDPSTAIDSIESSKKIYEWRLFCYNIALNLIGNTEETINSNLLSHALSSSDFLFHLTLYGFLMHNKMGSVLVQVHSPFLIDYLRMEPATIEKYELLWRHLVFLQKYTQASFVLHNLASGIPISNISLSKRLEYLSLAISNAKSSLHYEPTELPITSMNQMTDQLKTAQIQMEILLMLKSRSDQKENVEKLNSKLYNVTELYDLNGEGYENTPSQNSLVAVSSKVSSLGSRLFPSDSAFPLDLIVGIMTILVSSIEIENLREENEKWENVIAPGFIAQTLIDCGASCSAIFSVFCEFLDSLLDNSKSVELIGTSTDLAVTSGLLSTPYGLLTACINRRNEVELGGVDKEISVSEYSVQLISSILINEVVYLVKKWVNFSNTEPTNNQDYNNQDYDNNQFPVVAVADSLSKYVISANGIVDQQIISKIQFLQNDIRILF</sequence>
<evidence type="ECO:0000256" key="3">
    <source>
        <dbReference type="ARBA" id="ARBA00022448"/>
    </source>
</evidence>
<evidence type="ECO:0000259" key="6">
    <source>
        <dbReference type="Pfam" id="PF08801"/>
    </source>
</evidence>
<dbReference type="Gene3D" id="1.20.120.1050">
    <property type="match status" value="1"/>
</dbReference>
<dbReference type="GO" id="GO:0017056">
    <property type="term" value="F:structural constituent of nuclear pore"/>
    <property type="evidence" value="ECO:0007669"/>
    <property type="project" value="InterPro"/>
</dbReference>
<dbReference type="InterPro" id="IPR042538">
    <property type="entry name" value="Nucleoporin_Nup155_C_3"/>
</dbReference>
<dbReference type="PANTHER" id="PTHR10350:SF6">
    <property type="entry name" value="NUCLEAR PORE COMPLEX PROTEIN NUP155"/>
    <property type="match status" value="1"/>
</dbReference>
<evidence type="ECO:0000259" key="5">
    <source>
        <dbReference type="Pfam" id="PF03177"/>
    </source>
</evidence>